<dbReference type="Gene3D" id="1.10.10.2120">
    <property type="match status" value="1"/>
</dbReference>
<reference evidence="2 3" key="1">
    <citation type="submission" date="2016-10" db="EMBL/GenBank/DDBJ databases">
        <authorList>
            <person name="Varghese N."/>
            <person name="Submissions S."/>
        </authorList>
    </citation>
    <scope>NUCLEOTIDE SEQUENCE [LARGE SCALE GENOMIC DNA]</scope>
    <source>
        <strain evidence="2 3">DSM 26672</strain>
    </source>
</reference>
<dbReference type="NCBIfam" id="NF040521">
    <property type="entry name" value="C45_proenzyme"/>
    <property type="match status" value="1"/>
</dbReference>
<dbReference type="PANTHER" id="PTHR34180:SF1">
    <property type="entry name" value="BETA-ALANYL-DOPAMINE_CARCININE HYDROLASE"/>
    <property type="match status" value="1"/>
</dbReference>
<organism evidence="2 3">
    <name type="scientific">Bosea robiniae</name>
    <dbReference type="NCBI Taxonomy" id="1036780"/>
    <lineage>
        <taxon>Bacteria</taxon>
        <taxon>Pseudomonadati</taxon>
        <taxon>Pseudomonadota</taxon>
        <taxon>Alphaproteobacteria</taxon>
        <taxon>Hyphomicrobiales</taxon>
        <taxon>Boseaceae</taxon>
        <taxon>Bosea</taxon>
    </lineage>
</organism>
<comment type="caution">
    <text evidence="2">The sequence shown here is derived from an EMBL/GenBank/DDBJ whole genome shotgun (WGS) entry which is preliminary data.</text>
</comment>
<dbReference type="EMBL" id="FNBZ01000009">
    <property type="protein sequence ID" value="SDH55860.1"/>
    <property type="molecule type" value="Genomic_DNA"/>
</dbReference>
<dbReference type="Gene3D" id="3.60.60.10">
    <property type="entry name" value="Penicillin V Acylase, Chain A"/>
    <property type="match status" value="1"/>
</dbReference>
<feature type="domain" description="Peptidase C45 hydrolase" evidence="1">
    <location>
        <begin position="126"/>
        <end position="351"/>
    </location>
</feature>
<evidence type="ECO:0000259" key="1">
    <source>
        <dbReference type="Pfam" id="PF03417"/>
    </source>
</evidence>
<dbReference type="RefSeq" id="WP_091861803.1">
    <property type="nucleotide sequence ID" value="NZ_FNBZ01000009.1"/>
</dbReference>
<dbReference type="InterPro" id="IPR047801">
    <property type="entry name" value="Peptidase_C45"/>
</dbReference>
<dbReference type="Pfam" id="PF03417">
    <property type="entry name" value="AAT"/>
    <property type="match status" value="1"/>
</dbReference>
<dbReference type="Proteomes" id="UP000199468">
    <property type="component" value="Unassembled WGS sequence"/>
</dbReference>
<dbReference type="InterPro" id="IPR047794">
    <property type="entry name" value="C45_proenzyme-like"/>
</dbReference>
<dbReference type="InterPro" id="IPR005079">
    <property type="entry name" value="Peptidase_C45_hydrolase"/>
</dbReference>
<name>A0ABY0P7Z9_9HYPH</name>
<accession>A0ABY0P7Z9</accession>
<evidence type="ECO:0000313" key="3">
    <source>
        <dbReference type="Proteomes" id="UP000199468"/>
    </source>
</evidence>
<protein>
    <submittedName>
        <fullName evidence="2">Isopenicillin-N N-acyltransferase like protein</fullName>
    </submittedName>
</protein>
<gene>
    <name evidence="2" type="ORF">SAMN05421844_109145</name>
</gene>
<dbReference type="PANTHER" id="PTHR34180">
    <property type="entry name" value="PEPTIDASE C45"/>
    <property type="match status" value="1"/>
</dbReference>
<evidence type="ECO:0000313" key="2">
    <source>
        <dbReference type="EMBL" id="SDH55860.1"/>
    </source>
</evidence>
<keyword evidence="3" id="KW-1185">Reference proteome</keyword>
<proteinExistence type="predicted"/>
<sequence>MAAPVECPTIEVSGAPREQGRQYGEQAAARIRLGVQHYTDQIRKKNVSQAVIEETALGFESQVAAFDANYVEEMHGIAEGAGVNFASVMLLNARTELLKLAGRTEASRELHDECTGLVVLPKASKEGALIHAQNWDWKTECVDTAVVLKIRNEDGPDIITFTEAGVLARFGFNTAGISITGNYLECERDYRRLGVPLALIRRKVLEQDLLGRAMHAVYTTPKSASNNIIVTQSEGIAIDFECVPDETFMIQPQDGLIVHANHFQSPIALSKLTDTGIANMPDSLYRDTRVRESLEPHVGQITVDHVKMALFDDYQSPWSVCRPPRPSFSGNNQSVTVAMIVMQPAKAIMDVALLPALHRNFTRYNLAPKDVAGSTRSAA</sequence>